<evidence type="ECO:0000256" key="3">
    <source>
        <dbReference type="ARBA" id="ARBA00022691"/>
    </source>
</evidence>
<evidence type="ECO:0000313" key="5">
    <source>
        <dbReference type="Proteomes" id="UP001235849"/>
    </source>
</evidence>
<reference evidence="4 5" key="1">
    <citation type="submission" date="2023-01" db="EMBL/GenBank/DDBJ databases">
        <title>Novel diversity within Roseofilum (Cyanobacteria; Desertifilaceae) from marine benthic mats with descriptions of four novel species.</title>
        <authorList>
            <person name="Wang Y."/>
            <person name="Berthold D.E."/>
            <person name="Hu J."/>
            <person name="Lefler F.W."/>
            <person name="Laughinghouse H.D. IV."/>
        </authorList>
    </citation>
    <scope>NUCLEOTIDE SEQUENCE [LARGE SCALE GENOMIC DNA]</scope>
    <source>
        <strain evidence="4 5">BLCC-M114</strain>
    </source>
</reference>
<dbReference type="Proteomes" id="UP001235849">
    <property type="component" value="Unassembled WGS sequence"/>
</dbReference>
<name>A0ABT7BB51_9CYAN</name>
<keyword evidence="5" id="KW-1185">Reference proteome</keyword>
<keyword evidence="1 4" id="KW-0489">Methyltransferase</keyword>
<organism evidence="4 5">
    <name type="scientific">Roseofilum capinflatum BLCC-M114</name>
    <dbReference type="NCBI Taxonomy" id="3022440"/>
    <lineage>
        <taxon>Bacteria</taxon>
        <taxon>Bacillati</taxon>
        <taxon>Cyanobacteriota</taxon>
        <taxon>Cyanophyceae</taxon>
        <taxon>Desertifilales</taxon>
        <taxon>Desertifilaceae</taxon>
        <taxon>Roseofilum</taxon>
        <taxon>Roseofilum capinflatum</taxon>
    </lineage>
</organism>
<dbReference type="Pfam" id="PF02086">
    <property type="entry name" value="MethyltransfD12"/>
    <property type="match status" value="1"/>
</dbReference>
<comment type="caution">
    <text evidence="4">The sequence shown here is derived from an EMBL/GenBank/DDBJ whole genome shotgun (WGS) entry which is preliminary data.</text>
</comment>
<evidence type="ECO:0000313" key="4">
    <source>
        <dbReference type="EMBL" id="MDJ1176047.1"/>
    </source>
</evidence>
<gene>
    <name evidence="4" type="ORF">PMG25_18335</name>
</gene>
<evidence type="ECO:0000256" key="1">
    <source>
        <dbReference type="ARBA" id="ARBA00022603"/>
    </source>
</evidence>
<dbReference type="EMBL" id="JAQOSO010000096">
    <property type="protein sequence ID" value="MDJ1176047.1"/>
    <property type="molecule type" value="Genomic_DNA"/>
</dbReference>
<evidence type="ECO:0000256" key="2">
    <source>
        <dbReference type="ARBA" id="ARBA00022679"/>
    </source>
</evidence>
<dbReference type="GO" id="GO:0008168">
    <property type="term" value="F:methyltransferase activity"/>
    <property type="evidence" value="ECO:0007669"/>
    <property type="project" value="UniProtKB-KW"/>
</dbReference>
<sequence>MPVLPRLVFVLLPKIFHRFWLNDLNQPLIELLKLVIESPEQITEIYTHLSSEQDSDSISHYGVAVTIMVKYTED</sequence>
<dbReference type="InterPro" id="IPR012327">
    <property type="entry name" value="MeTrfase_D12"/>
</dbReference>
<keyword evidence="2" id="KW-0808">Transferase</keyword>
<protein>
    <submittedName>
        <fullName evidence="4">DNA adenine methylase</fullName>
    </submittedName>
</protein>
<dbReference type="GO" id="GO:0032259">
    <property type="term" value="P:methylation"/>
    <property type="evidence" value="ECO:0007669"/>
    <property type="project" value="UniProtKB-KW"/>
</dbReference>
<keyword evidence="3" id="KW-0949">S-adenosyl-L-methionine</keyword>
<dbReference type="RefSeq" id="WP_283768336.1">
    <property type="nucleotide sequence ID" value="NZ_JAQOSO010000096.1"/>
</dbReference>
<proteinExistence type="predicted"/>
<accession>A0ABT7BB51</accession>